<feature type="domain" description="Apple" evidence="2">
    <location>
        <begin position="62"/>
        <end position="154"/>
    </location>
</feature>
<evidence type="ECO:0000313" key="4">
    <source>
        <dbReference type="Proteomes" id="UP001164286"/>
    </source>
</evidence>
<evidence type="ECO:0000313" key="3">
    <source>
        <dbReference type="EMBL" id="KAI9632666.1"/>
    </source>
</evidence>
<dbReference type="EMBL" id="JAKWFO010000014">
    <property type="protein sequence ID" value="KAI9632666.1"/>
    <property type="molecule type" value="Genomic_DNA"/>
</dbReference>
<comment type="caution">
    <text evidence="3">The sequence shown here is derived from an EMBL/GenBank/DDBJ whole genome shotgun (WGS) entry which is preliminary data.</text>
</comment>
<reference evidence="3" key="1">
    <citation type="journal article" date="2022" name="G3 (Bethesda)">
        <title>High quality genome of the basidiomycete yeast Dioszegia hungarica PDD-24b-2 isolated from cloud water.</title>
        <authorList>
            <person name="Jarrige D."/>
            <person name="Haridas S."/>
            <person name="Bleykasten-Grosshans C."/>
            <person name="Joly M."/>
            <person name="Nadalig T."/>
            <person name="Sancelme M."/>
            <person name="Vuilleumier S."/>
            <person name="Grigoriev I.V."/>
            <person name="Amato P."/>
            <person name="Bringel F."/>
        </authorList>
    </citation>
    <scope>NUCLEOTIDE SEQUENCE</scope>
    <source>
        <strain evidence="3">PDD-24b-2</strain>
    </source>
</reference>
<dbReference type="AlphaFoldDB" id="A0AA38H4Q7"/>
<dbReference type="PROSITE" id="PS50948">
    <property type="entry name" value="PAN"/>
    <property type="match status" value="1"/>
</dbReference>
<feature type="signal peptide" evidence="1">
    <location>
        <begin position="1"/>
        <end position="17"/>
    </location>
</feature>
<dbReference type="SUPFAM" id="SSF57414">
    <property type="entry name" value="Hairpin loop containing domain-like"/>
    <property type="match status" value="1"/>
</dbReference>
<keyword evidence="4" id="KW-1185">Reference proteome</keyword>
<protein>
    <recommendedName>
        <fullName evidence="2">Apple domain-containing protein</fullName>
    </recommendedName>
</protein>
<gene>
    <name evidence="3" type="ORF">MKK02DRAFT_40973</name>
</gene>
<dbReference type="RefSeq" id="XP_052942443.1">
    <property type="nucleotide sequence ID" value="XM_053091360.1"/>
</dbReference>
<feature type="chain" id="PRO_5041412434" description="Apple domain-containing protein" evidence="1">
    <location>
        <begin position="18"/>
        <end position="175"/>
    </location>
</feature>
<dbReference type="Proteomes" id="UP001164286">
    <property type="component" value="Unassembled WGS sequence"/>
</dbReference>
<proteinExistence type="predicted"/>
<dbReference type="GeneID" id="77730565"/>
<evidence type="ECO:0000256" key="1">
    <source>
        <dbReference type="SAM" id="SignalP"/>
    </source>
</evidence>
<organism evidence="3 4">
    <name type="scientific">Dioszegia hungarica</name>
    <dbReference type="NCBI Taxonomy" id="4972"/>
    <lineage>
        <taxon>Eukaryota</taxon>
        <taxon>Fungi</taxon>
        <taxon>Dikarya</taxon>
        <taxon>Basidiomycota</taxon>
        <taxon>Agaricomycotina</taxon>
        <taxon>Tremellomycetes</taxon>
        <taxon>Tremellales</taxon>
        <taxon>Bulleribasidiaceae</taxon>
        <taxon>Dioszegia</taxon>
    </lineage>
</organism>
<sequence length="175" mass="18465">MRFFIIAAALAVSLVSAASAPRAADAPFAARQVTRAQVVRRHANKGMRKRQSLPSGGVYPTCAGSPATGSTSYAVIQGVQVTSANPNRPLVTLESLNTGSALDCTRRCIDNTNCLSTFYDSSVTNGGVNCILYDYYDSALQNADATSTYAFQTCTQWSTTYAAGADVTCCNYNAA</sequence>
<evidence type="ECO:0000259" key="2">
    <source>
        <dbReference type="PROSITE" id="PS50948"/>
    </source>
</evidence>
<keyword evidence="1" id="KW-0732">Signal</keyword>
<dbReference type="InterPro" id="IPR003609">
    <property type="entry name" value="Pan_app"/>
</dbReference>
<accession>A0AA38H4Q7</accession>
<name>A0AA38H4Q7_9TREE</name>